<sequence>MLRTRVNQGLNLDQFDQQPSDIPGLDTSGNPLLSHFESNYEKNLLLALPITNTDVDWRENNRKPINGAAARQGSTPRRAAYVQQVGISAPIGYACSFCCRGGGPFESCKIAIAHGQLLFNGACGNCSWGAQTHKCSLRSGPLPPHIFNALRAANPDAPALSRGCMSMDEEHNELDEPDESLTPAAPRRSLRSSATKRQRAEEIEDEADKPDEPSAPKPSGRFLRSSATKRRRVEEIEEPDESDPHCSPKASGQMLRIPAIERRRAEESTESDDFDDSDDSGSDESDESSLPKASSRTPNRPTTKRRHAVEIKEEFDEDIDIPEMQRPRCKSTNEADMATVNENSSSSEDTSSADSDSSTNSDSSSDSDISTEEDIAADRNNAVDKGKLVEKGKSAEKSATKGLKYKIPNGPDYPDDLYSTVLLDPRLRGREWPAIRSIRRNLAQLVERLQWEEKVVKAVLEKNGELEGPYESSEEEDDLFAGLNF</sequence>
<comment type="caution">
    <text evidence="2">The sequence shown here is derived from an EMBL/GenBank/DDBJ whole genome shotgun (WGS) entry which is preliminary data.</text>
</comment>
<dbReference type="InterPro" id="IPR022190">
    <property type="entry name" value="DUF3716"/>
</dbReference>
<feature type="compositionally biased region" description="Basic and acidic residues" evidence="1">
    <location>
        <begin position="381"/>
        <end position="399"/>
    </location>
</feature>
<evidence type="ECO:0000256" key="1">
    <source>
        <dbReference type="SAM" id="MobiDB-lite"/>
    </source>
</evidence>
<gene>
    <name evidence="2" type="ORF">N7494_012454</name>
</gene>
<feature type="compositionally biased region" description="Low complexity" evidence="1">
    <location>
        <begin position="341"/>
        <end position="368"/>
    </location>
</feature>
<feature type="compositionally biased region" description="Basic residues" evidence="1">
    <location>
        <begin position="188"/>
        <end position="197"/>
    </location>
</feature>
<accession>A0AAD6CLP6</accession>
<protein>
    <submittedName>
        <fullName evidence="2">Uncharacterized protein</fullName>
    </submittedName>
</protein>
<evidence type="ECO:0000313" key="3">
    <source>
        <dbReference type="Proteomes" id="UP001220324"/>
    </source>
</evidence>
<feature type="compositionally biased region" description="Acidic residues" evidence="1">
    <location>
        <begin position="170"/>
        <end position="179"/>
    </location>
</feature>
<dbReference type="EMBL" id="JAQIZZ010000008">
    <property type="protein sequence ID" value="KAJ5525804.1"/>
    <property type="molecule type" value="Genomic_DNA"/>
</dbReference>
<keyword evidence="3" id="KW-1185">Reference proteome</keyword>
<reference evidence="2 3" key="1">
    <citation type="journal article" date="2023" name="IMA Fungus">
        <title>Comparative genomic study of the Penicillium genus elucidates a diverse pangenome and 15 lateral gene transfer events.</title>
        <authorList>
            <person name="Petersen C."/>
            <person name="Sorensen T."/>
            <person name="Nielsen M.R."/>
            <person name="Sondergaard T.E."/>
            <person name="Sorensen J.L."/>
            <person name="Fitzpatrick D.A."/>
            <person name="Frisvad J.C."/>
            <person name="Nielsen K.L."/>
        </authorList>
    </citation>
    <scope>NUCLEOTIDE SEQUENCE [LARGE SCALE GENOMIC DNA]</scope>
    <source>
        <strain evidence="2 3">IBT 35679</strain>
    </source>
</reference>
<name>A0AAD6CLP6_9EURO</name>
<feature type="compositionally biased region" description="Acidic residues" evidence="1">
    <location>
        <begin position="268"/>
        <end position="287"/>
    </location>
</feature>
<dbReference type="Proteomes" id="UP001220324">
    <property type="component" value="Unassembled WGS sequence"/>
</dbReference>
<dbReference type="AlphaFoldDB" id="A0AAD6CLP6"/>
<feature type="region of interest" description="Disordered" evidence="1">
    <location>
        <begin position="170"/>
        <end position="410"/>
    </location>
</feature>
<dbReference type="Pfam" id="PF12511">
    <property type="entry name" value="DUF3716"/>
    <property type="match status" value="1"/>
</dbReference>
<feature type="region of interest" description="Disordered" evidence="1">
    <location>
        <begin position="466"/>
        <end position="485"/>
    </location>
</feature>
<feature type="compositionally biased region" description="Polar residues" evidence="1">
    <location>
        <begin position="291"/>
        <end position="301"/>
    </location>
</feature>
<organism evidence="2 3">
    <name type="scientific">Penicillium frequentans</name>
    <dbReference type="NCBI Taxonomy" id="3151616"/>
    <lineage>
        <taxon>Eukaryota</taxon>
        <taxon>Fungi</taxon>
        <taxon>Dikarya</taxon>
        <taxon>Ascomycota</taxon>
        <taxon>Pezizomycotina</taxon>
        <taxon>Eurotiomycetes</taxon>
        <taxon>Eurotiomycetidae</taxon>
        <taxon>Eurotiales</taxon>
        <taxon>Aspergillaceae</taxon>
        <taxon>Penicillium</taxon>
    </lineage>
</organism>
<feature type="compositionally biased region" description="Polar residues" evidence="1">
    <location>
        <begin position="1"/>
        <end position="20"/>
    </location>
</feature>
<feature type="region of interest" description="Disordered" evidence="1">
    <location>
        <begin position="1"/>
        <end position="23"/>
    </location>
</feature>
<evidence type="ECO:0000313" key="2">
    <source>
        <dbReference type="EMBL" id="KAJ5525804.1"/>
    </source>
</evidence>
<proteinExistence type="predicted"/>